<dbReference type="KEGG" id="bbes:BESB_025030"/>
<feature type="chain" id="PRO_5013106398" description="SAG-related sequence" evidence="2">
    <location>
        <begin position="21"/>
        <end position="167"/>
    </location>
</feature>
<evidence type="ECO:0000256" key="1">
    <source>
        <dbReference type="SAM" id="Phobius"/>
    </source>
</evidence>
<organism evidence="3 4">
    <name type="scientific">Besnoitia besnoiti</name>
    <name type="common">Apicomplexan protozoan</name>
    <dbReference type="NCBI Taxonomy" id="94643"/>
    <lineage>
        <taxon>Eukaryota</taxon>
        <taxon>Sar</taxon>
        <taxon>Alveolata</taxon>
        <taxon>Apicomplexa</taxon>
        <taxon>Conoidasida</taxon>
        <taxon>Coccidia</taxon>
        <taxon>Eucoccidiorida</taxon>
        <taxon>Eimeriorina</taxon>
        <taxon>Sarcocystidae</taxon>
        <taxon>Besnoitia</taxon>
    </lineage>
</organism>
<keyword evidence="4" id="KW-1185">Reference proteome</keyword>
<keyword evidence="1" id="KW-0812">Transmembrane</keyword>
<feature type="transmembrane region" description="Helical" evidence="1">
    <location>
        <begin position="147"/>
        <end position="166"/>
    </location>
</feature>
<proteinExistence type="predicted"/>
<keyword evidence="2" id="KW-0732">Signal</keyword>
<sequence length="167" mass="17728">MKRVLTSFCLLAFLVVGANAASFTVDYPASITATTVAKHELYGNETCTLKSVPPKASGRVVTDPAELSLKAYPLKGDECDLTGAQTWATLFPKASANFDFASTALKLSDITLKMPPQGGGEGYCFVLKDTTSQHTTTYQVKAHAVRTAAAVIPFVGALSLVLLNMYS</sequence>
<evidence type="ECO:0000313" key="4">
    <source>
        <dbReference type="Proteomes" id="UP000224006"/>
    </source>
</evidence>
<dbReference type="AlphaFoldDB" id="A0A2A9M7B4"/>
<keyword evidence="1" id="KW-1133">Transmembrane helix</keyword>
<feature type="signal peptide" evidence="2">
    <location>
        <begin position="1"/>
        <end position="20"/>
    </location>
</feature>
<dbReference type="VEuPathDB" id="ToxoDB:BESB_025030"/>
<gene>
    <name evidence="3" type="ORF">BESB_025030</name>
</gene>
<dbReference type="OrthoDB" id="330553at2759"/>
<evidence type="ECO:0000256" key="2">
    <source>
        <dbReference type="SAM" id="SignalP"/>
    </source>
</evidence>
<dbReference type="GeneID" id="40307563"/>
<comment type="caution">
    <text evidence="3">The sequence shown here is derived from an EMBL/GenBank/DDBJ whole genome shotgun (WGS) entry which is preliminary data.</text>
</comment>
<protein>
    <recommendedName>
        <fullName evidence="5">SAG-related sequence</fullName>
    </recommendedName>
</protein>
<dbReference type="Proteomes" id="UP000224006">
    <property type="component" value="Unassembled WGS sequence"/>
</dbReference>
<dbReference type="RefSeq" id="XP_029215546.1">
    <property type="nucleotide sequence ID" value="XM_029361191.1"/>
</dbReference>
<reference evidence="3 4" key="1">
    <citation type="submission" date="2017-09" db="EMBL/GenBank/DDBJ databases">
        <title>Genome sequencing of Besnoitia besnoiti strain Bb-Ger1.</title>
        <authorList>
            <person name="Schares G."/>
            <person name="Venepally P."/>
            <person name="Lorenzi H.A."/>
        </authorList>
    </citation>
    <scope>NUCLEOTIDE SEQUENCE [LARGE SCALE GENOMIC DNA]</scope>
    <source>
        <strain evidence="3 4">Bb-Ger1</strain>
    </source>
</reference>
<keyword evidence="1" id="KW-0472">Membrane</keyword>
<evidence type="ECO:0008006" key="5">
    <source>
        <dbReference type="Google" id="ProtNLM"/>
    </source>
</evidence>
<dbReference type="EMBL" id="NWUJ01000014">
    <property type="protein sequence ID" value="PFH31537.1"/>
    <property type="molecule type" value="Genomic_DNA"/>
</dbReference>
<evidence type="ECO:0000313" key="3">
    <source>
        <dbReference type="EMBL" id="PFH31537.1"/>
    </source>
</evidence>
<accession>A0A2A9M7B4</accession>
<name>A0A2A9M7B4_BESBE</name>